<evidence type="ECO:0000313" key="2">
    <source>
        <dbReference type="Proteomes" id="UP001164746"/>
    </source>
</evidence>
<reference evidence="1" key="1">
    <citation type="submission" date="2022-11" db="EMBL/GenBank/DDBJ databases">
        <title>Centuries of genome instability and evolution in soft-shell clam transmissible cancer (bioRxiv).</title>
        <authorList>
            <person name="Hart S.F.M."/>
            <person name="Yonemitsu M.A."/>
            <person name="Giersch R.M."/>
            <person name="Beal B.F."/>
            <person name="Arriagada G."/>
            <person name="Davis B.W."/>
            <person name="Ostrander E.A."/>
            <person name="Goff S.P."/>
            <person name="Metzger M.J."/>
        </authorList>
    </citation>
    <scope>NUCLEOTIDE SEQUENCE</scope>
    <source>
        <strain evidence="1">MELC-2E11</strain>
        <tissue evidence="1">Siphon/mantle</tissue>
    </source>
</reference>
<protein>
    <submittedName>
        <fullName evidence="1">Uncharacterized protein</fullName>
    </submittedName>
</protein>
<proteinExistence type="predicted"/>
<accession>A0ABY7DZM4</accession>
<name>A0ABY7DZM4_MYAAR</name>
<evidence type="ECO:0000313" key="1">
    <source>
        <dbReference type="EMBL" id="WAR02125.1"/>
    </source>
</evidence>
<dbReference type="Proteomes" id="UP001164746">
    <property type="component" value="Chromosome 4"/>
</dbReference>
<dbReference type="EMBL" id="CP111015">
    <property type="protein sequence ID" value="WAR02125.1"/>
    <property type="molecule type" value="Genomic_DNA"/>
</dbReference>
<sequence>MITAYVSTSPRKEAPTTVDSRWLALLAPATPIVHRHLTPYVTQCQAHAPVRLSLRQRLLGPVQQKPLGIAAHLEELLAQPALLMATNVHLLRGATATLLSQVPNAAVQLLQRRLAQHAP</sequence>
<gene>
    <name evidence="1" type="ORF">MAR_008683</name>
</gene>
<keyword evidence="2" id="KW-1185">Reference proteome</keyword>
<organism evidence="1 2">
    <name type="scientific">Mya arenaria</name>
    <name type="common">Soft-shell clam</name>
    <dbReference type="NCBI Taxonomy" id="6604"/>
    <lineage>
        <taxon>Eukaryota</taxon>
        <taxon>Metazoa</taxon>
        <taxon>Spiralia</taxon>
        <taxon>Lophotrochozoa</taxon>
        <taxon>Mollusca</taxon>
        <taxon>Bivalvia</taxon>
        <taxon>Autobranchia</taxon>
        <taxon>Heteroconchia</taxon>
        <taxon>Euheterodonta</taxon>
        <taxon>Imparidentia</taxon>
        <taxon>Neoheterodontei</taxon>
        <taxon>Myida</taxon>
        <taxon>Myoidea</taxon>
        <taxon>Myidae</taxon>
        <taxon>Mya</taxon>
    </lineage>
</organism>